<feature type="region of interest" description="Disordered" evidence="1">
    <location>
        <begin position="235"/>
        <end position="265"/>
    </location>
</feature>
<dbReference type="GeneID" id="94827765"/>
<dbReference type="AlphaFoldDB" id="A0A1J4JZQ7"/>
<gene>
    <name evidence="2" type="ORF">TRFO_06377</name>
</gene>
<feature type="compositionally biased region" description="Polar residues" evidence="1">
    <location>
        <begin position="311"/>
        <end position="326"/>
    </location>
</feature>
<feature type="region of interest" description="Disordered" evidence="1">
    <location>
        <begin position="311"/>
        <end position="356"/>
    </location>
</feature>
<proteinExistence type="predicted"/>
<name>A0A1J4JZQ7_9EUKA</name>
<protein>
    <submittedName>
        <fullName evidence="2">Uncharacterized protein</fullName>
    </submittedName>
</protein>
<sequence length="356" mass="39917">MNFSFQAPLQSGGFNFSMPNTENPFCNESDLLSAAPPEVQKMLVEIYDISKLYANSEKSDETETFENSICDLENSIKSLTCENLYNLSGEVDYGKNEVLAYRSELEEMRNVLAAITADHRKKKIFVRDYFNNLLRKSEIIKEAIESIENITDLRQSHAFFNDIQTNDIILSCQNQHNAILRCSSKICELQERTEFVRQKVEKYLLTKNSFNCSRNLSKDDSTEMSLTDQLIADYSSHQDERKRNLEKRHTDSSKFMKPKQQTSNFSFGTGTSNMFGGGQPKANFGTNNSISQSFGATNKMVASSAQNSLLATPQDKGNFTPVQTRATGEGFSGFAGNVTPTAPQKGRSKLIDSPPP</sequence>
<evidence type="ECO:0000313" key="3">
    <source>
        <dbReference type="Proteomes" id="UP000179807"/>
    </source>
</evidence>
<evidence type="ECO:0000256" key="1">
    <source>
        <dbReference type="SAM" id="MobiDB-lite"/>
    </source>
</evidence>
<feature type="compositionally biased region" description="Basic and acidic residues" evidence="1">
    <location>
        <begin position="236"/>
        <end position="254"/>
    </location>
</feature>
<organism evidence="2 3">
    <name type="scientific">Tritrichomonas foetus</name>
    <dbReference type="NCBI Taxonomy" id="1144522"/>
    <lineage>
        <taxon>Eukaryota</taxon>
        <taxon>Metamonada</taxon>
        <taxon>Parabasalia</taxon>
        <taxon>Tritrichomonadida</taxon>
        <taxon>Tritrichomonadidae</taxon>
        <taxon>Tritrichomonas</taxon>
    </lineage>
</organism>
<dbReference type="Proteomes" id="UP000179807">
    <property type="component" value="Unassembled WGS sequence"/>
</dbReference>
<comment type="caution">
    <text evidence="2">The sequence shown here is derived from an EMBL/GenBank/DDBJ whole genome shotgun (WGS) entry which is preliminary data.</text>
</comment>
<accession>A0A1J4JZQ7</accession>
<evidence type="ECO:0000313" key="2">
    <source>
        <dbReference type="EMBL" id="OHT04467.1"/>
    </source>
</evidence>
<reference evidence="2" key="1">
    <citation type="submission" date="2016-10" db="EMBL/GenBank/DDBJ databases">
        <authorList>
            <person name="Benchimol M."/>
            <person name="Almeida L.G."/>
            <person name="Vasconcelos A.T."/>
            <person name="Perreira-Neves A."/>
            <person name="Rosa I.A."/>
            <person name="Tasca T."/>
            <person name="Bogo M.R."/>
            <person name="de Souza W."/>
        </authorList>
    </citation>
    <scope>NUCLEOTIDE SEQUENCE [LARGE SCALE GENOMIC DNA]</scope>
    <source>
        <strain evidence="2">K</strain>
    </source>
</reference>
<dbReference type="EMBL" id="MLAK01000793">
    <property type="protein sequence ID" value="OHT04467.1"/>
    <property type="molecule type" value="Genomic_DNA"/>
</dbReference>
<dbReference type="RefSeq" id="XP_068357603.1">
    <property type="nucleotide sequence ID" value="XM_068493061.1"/>
</dbReference>
<dbReference type="VEuPathDB" id="TrichDB:TRFO_06377"/>
<keyword evidence="3" id="KW-1185">Reference proteome</keyword>